<dbReference type="PANTHER" id="PTHR11786:SF0">
    <property type="entry name" value="ARYLAMINE N-ACETYLTRANSFERASE 4-RELATED"/>
    <property type="match status" value="1"/>
</dbReference>
<accession>A0A1M6E6H1</accession>
<proteinExistence type="inferred from homology"/>
<dbReference type="EMBL" id="FQZK01000002">
    <property type="protein sequence ID" value="SHI81096.1"/>
    <property type="molecule type" value="Genomic_DNA"/>
</dbReference>
<dbReference type="InterPro" id="IPR001447">
    <property type="entry name" value="Arylamine_N-AcTrfase"/>
</dbReference>
<name>A0A1M6E6H1_9ACTN</name>
<dbReference type="Gene3D" id="2.40.128.150">
    <property type="entry name" value="Cysteine proteinases"/>
    <property type="match status" value="1"/>
</dbReference>
<sequence>MTFETHALPAAAAPGPLFTEADPWSAAELDLDAYLARTGLAGDLPPTAPTLRAVQRAHLAAIPFENVELVLERPLPLDVPALVDKMVRRRRGGYCYEQNLLLAAVLSRLGFSVTGLAARVLVGAQGHLRPATHALLRVETEQGPHLADVGFGGGGLLEPIPFEDGRQEVQGGWGVRLDRAPGLGGPEWLLRSFTDGEWEPQYAFTTAGQARADYAIFSHYLASHPRSPFRGRLTAQRIGPGVRHRLADATLVTDRTDGTAERRELAAEEVPGVLDGVFGIGLDAREQEIVVRRVSAFLNM</sequence>
<dbReference type="OrthoDB" id="7181050at2"/>
<dbReference type="STRING" id="758803.SAMN05421803_102173"/>
<dbReference type="Gene3D" id="3.30.2140.10">
    <property type="entry name" value="Arylamine N-acetyltransferase"/>
    <property type="match status" value="1"/>
</dbReference>
<organism evidence="3 4">
    <name type="scientific">Nocardiopsis flavescens</name>
    <dbReference type="NCBI Taxonomy" id="758803"/>
    <lineage>
        <taxon>Bacteria</taxon>
        <taxon>Bacillati</taxon>
        <taxon>Actinomycetota</taxon>
        <taxon>Actinomycetes</taxon>
        <taxon>Streptosporangiales</taxon>
        <taxon>Nocardiopsidaceae</taxon>
        <taxon>Nocardiopsis</taxon>
    </lineage>
</organism>
<reference evidence="3 4" key="1">
    <citation type="submission" date="2016-11" db="EMBL/GenBank/DDBJ databases">
        <authorList>
            <person name="Jaros S."/>
            <person name="Januszkiewicz K."/>
            <person name="Wedrychowicz H."/>
        </authorList>
    </citation>
    <scope>NUCLEOTIDE SEQUENCE [LARGE SCALE GENOMIC DNA]</scope>
    <source>
        <strain evidence="3 4">CGMCC 4.5723</strain>
    </source>
</reference>
<dbReference type="AlphaFoldDB" id="A0A1M6E6H1"/>
<evidence type="ECO:0000313" key="3">
    <source>
        <dbReference type="EMBL" id="SHI81096.1"/>
    </source>
</evidence>
<evidence type="ECO:0000256" key="1">
    <source>
        <dbReference type="ARBA" id="ARBA00006547"/>
    </source>
</evidence>
<dbReference type="Pfam" id="PF00797">
    <property type="entry name" value="Acetyltransf_2"/>
    <property type="match status" value="1"/>
</dbReference>
<dbReference type="PRINTS" id="PR01543">
    <property type="entry name" value="ANATRNSFRASE"/>
</dbReference>
<evidence type="ECO:0000256" key="2">
    <source>
        <dbReference type="RuleBase" id="RU003452"/>
    </source>
</evidence>
<dbReference type="InterPro" id="IPR038765">
    <property type="entry name" value="Papain-like_cys_pep_sf"/>
</dbReference>
<keyword evidence="4" id="KW-1185">Reference proteome</keyword>
<dbReference type="RefSeq" id="WP_073375812.1">
    <property type="nucleotide sequence ID" value="NZ_FQZK01000002.1"/>
</dbReference>
<dbReference type="GO" id="GO:0016407">
    <property type="term" value="F:acetyltransferase activity"/>
    <property type="evidence" value="ECO:0007669"/>
    <property type="project" value="InterPro"/>
</dbReference>
<dbReference type="SUPFAM" id="SSF54001">
    <property type="entry name" value="Cysteine proteinases"/>
    <property type="match status" value="1"/>
</dbReference>
<protein>
    <submittedName>
        <fullName evidence="3">N-hydroxyarylamine O-acetyltransferase</fullName>
    </submittedName>
</protein>
<evidence type="ECO:0000313" key="4">
    <source>
        <dbReference type="Proteomes" id="UP000184452"/>
    </source>
</evidence>
<dbReference type="Proteomes" id="UP000184452">
    <property type="component" value="Unassembled WGS sequence"/>
</dbReference>
<dbReference type="PANTHER" id="PTHR11786">
    <property type="entry name" value="N-HYDROXYARYLAMINE O-ACETYLTRANSFERASE"/>
    <property type="match status" value="1"/>
</dbReference>
<comment type="similarity">
    <text evidence="1 2">Belongs to the arylamine N-acetyltransferase family.</text>
</comment>
<keyword evidence="3" id="KW-0808">Transferase</keyword>
<gene>
    <name evidence="3" type="ORF">SAMN05421803_102173</name>
</gene>